<reference evidence="1" key="1">
    <citation type="journal article" date="2023" name="G3 (Bethesda)">
        <title>A reference genome for the long-term kleptoplast-retaining sea slug Elysia crispata morphotype clarki.</title>
        <authorList>
            <person name="Eastman K.E."/>
            <person name="Pendleton A.L."/>
            <person name="Shaikh M.A."/>
            <person name="Suttiyut T."/>
            <person name="Ogas R."/>
            <person name="Tomko P."/>
            <person name="Gavelis G."/>
            <person name="Widhalm J.R."/>
            <person name="Wisecaver J.H."/>
        </authorList>
    </citation>
    <scope>NUCLEOTIDE SEQUENCE</scope>
    <source>
        <strain evidence="1">ECLA1</strain>
    </source>
</reference>
<comment type="caution">
    <text evidence="1">The sequence shown here is derived from an EMBL/GenBank/DDBJ whole genome shotgun (WGS) entry which is preliminary data.</text>
</comment>
<name>A0AAE1CT97_9GAST</name>
<keyword evidence="2" id="KW-1185">Reference proteome</keyword>
<sequence>MCWEDSLSDILPVCDVSTSRECGGKTSPLILILPVFDYQELEGREWREDSLSDLFLTGVYPVVLLEMCQLLEASVTALADVLPLTWGAEHGGQEGSRITWVLLCSQLSMRVHLNTHSFHV</sequence>
<dbReference type="EMBL" id="JAWDGP010006844">
    <property type="protein sequence ID" value="KAK3734576.1"/>
    <property type="molecule type" value="Genomic_DNA"/>
</dbReference>
<organism evidence="1 2">
    <name type="scientific">Elysia crispata</name>
    <name type="common">lettuce slug</name>
    <dbReference type="NCBI Taxonomy" id="231223"/>
    <lineage>
        <taxon>Eukaryota</taxon>
        <taxon>Metazoa</taxon>
        <taxon>Spiralia</taxon>
        <taxon>Lophotrochozoa</taxon>
        <taxon>Mollusca</taxon>
        <taxon>Gastropoda</taxon>
        <taxon>Heterobranchia</taxon>
        <taxon>Euthyneura</taxon>
        <taxon>Panpulmonata</taxon>
        <taxon>Sacoglossa</taxon>
        <taxon>Placobranchoidea</taxon>
        <taxon>Plakobranchidae</taxon>
        <taxon>Elysia</taxon>
    </lineage>
</organism>
<protein>
    <submittedName>
        <fullName evidence="1">Uncharacterized protein</fullName>
    </submittedName>
</protein>
<gene>
    <name evidence="1" type="ORF">RRG08_003484</name>
</gene>
<dbReference type="AlphaFoldDB" id="A0AAE1CT97"/>
<evidence type="ECO:0000313" key="1">
    <source>
        <dbReference type="EMBL" id="KAK3734576.1"/>
    </source>
</evidence>
<dbReference type="Proteomes" id="UP001283361">
    <property type="component" value="Unassembled WGS sequence"/>
</dbReference>
<accession>A0AAE1CT97</accession>
<proteinExistence type="predicted"/>
<evidence type="ECO:0000313" key="2">
    <source>
        <dbReference type="Proteomes" id="UP001283361"/>
    </source>
</evidence>